<reference evidence="1" key="2">
    <citation type="journal article" date="2015" name="Fish Shellfish Immunol.">
        <title>Early steps in the European eel (Anguilla anguilla)-Vibrio vulnificus interaction in the gills: Role of the RtxA13 toxin.</title>
        <authorList>
            <person name="Callol A."/>
            <person name="Pajuelo D."/>
            <person name="Ebbesson L."/>
            <person name="Teles M."/>
            <person name="MacKenzie S."/>
            <person name="Amaro C."/>
        </authorList>
    </citation>
    <scope>NUCLEOTIDE SEQUENCE</scope>
</reference>
<evidence type="ECO:0000313" key="1">
    <source>
        <dbReference type="EMBL" id="JAI05046.1"/>
    </source>
</evidence>
<accession>A0A0E9XT57</accession>
<dbReference type="EMBL" id="GBXM01003532">
    <property type="protein sequence ID" value="JAI05046.1"/>
    <property type="molecule type" value="Transcribed_RNA"/>
</dbReference>
<organism evidence="1">
    <name type="scientific">Anguilla anguilla</name>
    <name type="common">European freshwater eel</name>
    <name type="synonym">Muraena anguilla</name>
    <dbReference type="NCBI Taxonomy" id="7936"/>
    <lineage>
        <taxon>Eukaryota</taxon>
        <taxon>Metazoa</taxon>
        <taxon>Chordata</taxon>
        <taxon>Craniata</taxon>
        <taxon>Vertebrata</taxon>
        <taxon>Euteleostomi</taxon>
        <taxon>Actinopterygii</taxon>
        <taxon>Neopterygii</taxon>
        <taxon>Teleostei</taxon>
        <taxon>Anguilliformes</taxon>
        <taxon>Anguillidae</taxon>
        <taxon>Anguilla</taxon>
    </lineage>
</organism>
<name>A0A0E9XT57_ANGAN</name>
<dbReference type="AlphaFoldDB" id="A0A0E9XT57"/>
<proteinExistence type="predicted"/>
<protein>
    <submittedName>
        <fullName evidence="1">Uncharacterized protein</fullName>
    </submittedName>
</protein>
<sequence length="28" mass="3238">MDTPFLLVFISLISDRRGTLGSREQKEK</sequence>
<reference evidence="1" key="1">
    <citation type="submission" date="2014-11" db="EMBL/GenBank/DDBJ databases">
        <authorList>
            <person name="Amaro Gonzalez C."/>
        </authorList>
    </citation>
    <scope>NUCLEOTIDE SEQUENCE</scope>
</reference>